<dbReference type="InterPro" id="IPR010960">
    <property type="entry name" value="Flavocytochrome_c"/>
</dbReference>
<dbReference type="InterPro" id="IPR003953">
    <property type="entry name" value="FAD-dep_OxRdtase_2_FAD-bd"/>
</dbReference>
<keyword evidence="7" id="KW-1185">Reference proteome</keyword>
<dbReference type="Pfam" id="PF00890">
    <property type="entry name" value="FAD_binding_2"/>
    <property type="match status" value="1"/>
</dbReference>
<feature type="domain" description="FAD-dependent oxidoreductase 2 FAD-binding" evidence="5">
    <location>
        <begin position="12"/>
        <end position="482"/>
    </location>
</feature>
<evidence type="ECO:0000259" key="5">
    <source>
        <dbReference type="Pfam" id="PF00890"/>
    </source>
</evidence>
<dbReference type="Gene3D" id="3.50.50.60">
    <property type="entry name" value="FAD/NAD(P)-binding domain"/>
    <property type="match status" value="1"/>
</dbReference>
<comment type="caution">
    <text evidence="6">The sequence shown here is derived from an EMBL/GenBank/DDBJ whole genome shotgun (WGS) entry which is preliminary data.</text>
</comment>
<dbReference type="OMA" id="EDLWVVV"/>
<accession>A0A8J5XT99</accession>
<gene>
    <name evidence="6" type="ORF">KFE25_007139</name>
</gene>
<dbReference type="SUPFAM" id="SSF56425">
    <property type="entry name" value="Succinate dehydrogenase/fumarate reductase flavoprotein, catalytic domain"/>
    <property type="match status" value="1"/>
</dbReference>
<proteinExistence type="predicted"/>
<dbReference type="AlphaFoldDB" id="A0A8J5XT99"/>
<dbReference type="SUPFAM" id="SSF51905">
    <property type="entry name" value="FAD/NAD(P)-binding domain"/>
    <property type="match status" value="1"/>
</dbReference>
<comment type="cofactor">
    <cofactor evidence="1">
        <name>FAD</name>
        <dbReference type="ChEBI" id="CHEBI:57692"/>
    </cofactor>
</comment>
<keyword evidence="2" id="KW-0285">Flavoprotein</keyword>
<dbReference type="NCBIfam" id="TIGR01813">
    <property type="entry name" value="flavo_cyto_c"/>
    <property type="match status" value="1"/>
</dbReference>
<name>A0A8J5XT99_DIALT</name>
<keyword evidence="3" id="KW-0274">FAD</keyword>
<evidence type="ECO:0000256" key="4">
    <source>
        <dbReference type="ARBA" id="ARBA00023002"/>
    </source>
</evidence>
<organism evidence="6 7">
    <name type="scientific">Diacronema lutheri</name>
    <name type="common">Unicellular marine alga</name>
    <name type="synonym">Monochrysis lutheri</name>
    <dbReference type="NCBI Taxonomy" id="2081491"/>
    <lineage>
        <taxon>Eukaryota</taxon>
        <taxon>Haptista</taxon>
        <taxon>Haptophyta</taxon>
        <taxon>Pavlovophyceae</taxon>
        <taxon>Pavlovales</taxon>
        <taxon>Pavlovaceae</taxon>
        <taxon>Diacronema</taxon>
    </lineage>
</organism>
<protein>
    <recommendedName>
        <fullName evidence="5">FAD-dependent oxidoreductase 2 FAD-binding domain-containing protein</fullName>
    </recommendedName>
</protein>
<evidence type="ECO:0000313" key="6">
    <source>
        <dbReference type="EMBL" id="KAG8468087.1"/>
    </source>
</evidence>
<dbReference type="GO" id="GO:0016491">
    <property type="term" value="F:oxidoreductase activity"/>
    <property type="evidence" value="ECO:0007669"/>
    <property type="project" value="UniProtKB-KW"/>
</dbReference>
<dbReference type="OrthoDB" id="71672at2759"/>
<dbReference type="GO" id="GO:0010181">
    <property type="term" value="F:FMN binding"/>
    <property type="evidence" value="ECO:0007669"/>
    <property type="project" value="InterPro"/>
</dbReference>
<evidence type="ECO:0000256" key="2">
    <source>
        <dbReference type="ARBA" id="ARBA00022630"/>
    </source>
</evidence>
<dbReference type="PANTHER" id="PTHR43400:SF7">
    <property type="entry name" value="FAD-DEPENDENT OXIDOREDUCTASE 2 FAD BINDING DOMAIN-CONTAINING PROTEIN"/>
    <property type="match status" value="1"/>
</dbReference>
<sequence length="517" mass="52590">MDAVVSAASATIVVIGGGLAGLSASLEAVRHAAACHAALRVLVLEKSPALGGNSAKASSGLSALTAASNDTEALFLSDTIRSGGGLSNESLVRKLVHESEDALAFLKGFGVDLSKLSQCGAHSVVRTHRNERGPNVGFAIMSALTAAAANDEAIEIVTGARVHELLHEGQLDGLVPQAVRGVAYSLQHGAGGGGDGACTTAVAVEADAVVLATGGFAASAEQLGRWAPNLRALPTTNSECATGDGVLLGLELGASTVDLEQVQVHPTAIVDPAHPDARTKWLAPEALRGSGGVLLDAAGRRFVDELEKRSVVTRAMFALPSKGHARLVLGEVAAAAFGLPTLAFYEKRGLVAQHDGFAGLAEHLGVPETTLRDEAGKYDAAAAHGKDPLTGKTVFPSPFGRAAGEAAESNGGTFFSLIVTPALHYCMGGLRIGESAEVLRELADADPDAHGGARFAPIRGLYAAGEVTGGVHGQNRLAGNSLLECVVFGRAAGRAAVDAAIRRLAERTRDGTPPPGA</sequence>
<evidence type="ECO:0000256" key="3">
    <source>
        <dbReference type="ARBA" id="ARBA00022827"/>
    </source>
</evidence>
<keyword evidence="4" id="KW-0560">Oxidoreductase</keyword>
<dbReference type="InterPro" id="IPR050315">
    <property type="entry name" value="FAD-oxidoreductase_2"/>
</dbReference>
<dbReference type="InterPro" id="IPR036188">
    <property type="entry name" value="FAD/NAD-bd_sf"/>
</dbReference>
<evidence type="ECO:0000256" key="1">
    <source>
        <dbReference type="ARBA" id="ARBA00001974"/>
    </source>
</evidence>
<dbReference type="Proteomes" id="UP000751190">
    <property type="component" value="Unassembled WGS sequence"/>
</dbReference>
<dbReference type="EMBL" id="JAGTXO010000005">
    <property type="protein sequence ID" value="KAG8468087.1"/>
    <property type="molecule type" value="Genomic_DNA"/>
</dbReference>
<reference evidence="6" key="1">
    <citation type="submission" date="2021-05" db="EMBL/GenBank/DDBJ databases">
        <title>The genome of the haptophyte Pavlova lutheri (Diacronema luteri, Pavlovales) - a model for lipid biosynthesis in eukaryotic algae.</title>
        <authorList>
            <person name="Hulatt C.J."/>
            <person name="Posewitz M.C."/>
        </authorList>
    </citation>
    <scope>NUCLEOTIDE SEQUENCE</scope>
    <source>
        <strain evidence="6">NIVA-4/92</strain>
    </source>
</reference>
<evidence type="ECO:0000313" key="7">
    <source>
        <dbReference type="Proteomes" id="UP000751190"/>
    </source>
</evidence>
<dbReference type="PANTHER" id="PTHR43400">
    <property type="entry name" value="FUMARATE REDUCTASE"/>
    <property type="match status" value="1"/>
</dbReference>
<dbReference type="Gene3D" id="3.90.700.10">
    <property type="entry name" value="Succinate dehydrogenase/fumarate reductase flavoprotein, catalytic domain"/>
    <property type="match status" value="1"/>
</dbReference>
<dbReference type="InterPro" id="IPR027477">
    <property type="entry name" value="Succ_DH/fumarate_Rdtase_cat_sf"/>
</dbReference>